<proteinExistence type="inferred from homology"/>
<comment type="function">
    <text evidence="5">Responsible for synthesis of pseudouridine from uracil.</text>
</comment>
<dbReference type="Pfam" id="PF00849">
    <property type="entry name" value="PseudoU_synth_2"/>
    <property type="match status" value="1"/>
</dbReference>
<name>A0ABS9DU28_9PROT</name>
<comment type="similarity">
    <text evidence="1 5">Belongs to the pseudouridine synthase RluA family.</text>
</comment>
<evidence type="ECO:0000313" key="7">
    <source>
        <dbReference type="EMBL" id="MCF3946232.1"/>
    </source>
</evidence>
<organism evidence="7 8">
    <name type="scientific">Acidiphilium iwatense</name>
    <dbReference type="NCBI Taxonomy" id="768198"/>
    <lineage>
        <taxon>Bacteria</taxon>
        <taxon>Pseudomonadati</taxon>
        <taxon>Pseudomonadota</taxon>
        <taxon>Alphaproteobacteria</taxon>
        <taxon>Acetobacterales</taxon>
        <taxon>Acidocellaceae</taxon>
        <taxon>Acidiphilium</taxon>
    </lineage>
</organism>
<dbReference type="InterPro" id="IPR002942">
    <property type="entry name" value="S4_RNA-bd"/>
</dbReference>
<comment type="catalytic activity">
    <reaction evidence="5">
        <text>a uridine in RNA = a pseudouridine in RNA</text>
        <dbReference type="Rhea" id="RHEA:48348"/>
        <dbReference type="Rhea" id="RHEA-COMP:12068"/>
        <dbReference type="Rhea" id="RHEA-COMP:12069"/>
        <dbReference type="ChEBI" id="CHEBI:65314"/>
        <dbReference type="ChEBI" id="CHEBI:65315"/>
    </reaction>
</comment>
<dbReference type="SMART" id="SM00363">
    <property type="entry name" value="S4"/>
    <property type="match status" value="1"/>
</dbReference>
<dbReference type="NCBIfam" id="TIGR00005">
    <property type="entry name" value="rluA_subfam"/>
    <property type="match status" value="1"/>
</dbReference>
<dbReference type="RefSeq" id="WP_235703467.1">
    <property type="nucleotide sequence ID" value="NZ_JAKGBZ010000008.1"/>
</dbReference>
<dbReference type="InterPro" id="IPR036986">
    <property type="entry name" value="S4_RNA-bd_sf"/>
</dbReference>
<accession>A0ABS9DU28</accession>
<dbReference type="Pfam" id="PF01479">
    <property type="entry name" value="S4"/>
    <property type="match status" value="1"/>
</dbReference>
<dbReference type="SUPFAM" id="SSF55120">
    <property type="entry name" value="Pseudouridine synthase"/>
    <property type="match status" value="1"/>
</dbReference>
<feature type="domain" description="RNA-binding S4" evidence="6">
    <location>
        <begin position="23"/>
        <end position="80"/>
    </location>
</feature>
<evidence type="ECO:0000313" key="8">
    <source>
        <dbReference type="Proteomes" id="UP001521209"/>
    </source>
</evidence>
<gene>
    <name evidence="7" type="ORF">L2A60_05990</name>
</gene>
<reference evidence="7 8" key="1">
    <citation type="submission" date="2022-01" db="EMBL/GenBank/DDBJ databases">
        <authorList>
            <person name="Won M."/>
            <person name="Kim S.-J."/>
            <person name="Kwon S.-W."/>
        </authorList>
    </citation>
    <scope>NUCLEOTIDE SEQUENCE [LARGE SCALE GENOMIC DNA]</scope>
    <source>
        <strain evidence="7 8">KCTC 23505</strain>
    </source>
</reference>
<evidence type="ECO:0000256" key="4">
    <source>
        <dbReference type="PROSITE-ProRule" id="PRU00182"/>
    </source>
</evidence>
<dbReference type="PROSITE" id="PS01129">
    <property type="entry name" value="PSI_RLU"/>
    <property type="match status" value="1"/>
</dbReference>
<evidence type="ECO:0000256" key="2">
    <source>
        <dbReference type="ARBA" id="ARBA00023235"/>
    </source>
</evidence>
<dbReference type="InterPro" id="IPR006225">
    <property type="entry name" value="PsdUridine_synth_RluC/D"/>
</dbReference>
<comment type="catalytic activity">
    <reaction evidence="3">
        <text>uridine(1911/1915/1917) in 23S rRNA = pseudouridine(1911/1915/1917) in 23S rRNA</text>
        <dbReference type="Rhea" id="RHEA:42524"/>
        <dbReference type="Rhea" id="RHEA-COMP:10097"/>
        <dbReference type="Rhea" id="RHEA-COMP:10098"/>
        <dbReference type="ChEBI" id="CHEBI:65314"/>
        <dbReference type="ChEBI" id="CHEBI:65315"/>
        <dbReference type="EC" id="5.4.99.23"/>
    </reaction>
</comment>
<dbReference type="EMBL" id="JAKGBZ010000008">
    <property type="protein sequence ID" value="MCF3946232.1"/>
    <property type="molecule type" value="Genomic_DNA"/>
</dbReference>
<comment type="caution">
    <text evidence="7">The sequence shown here is derived from an EMBL/GenBank/DDBJ whole genome shotgun (WGS) entry which is preliminary data.</text>
</comment>
<dbReference type="Gene3D" id="3.10.290.10">
    <property type="entry name" value="RNA-binding S4 domain"/>
    <property type="match status" value="1"/>
</dbReference>
<keyword evidence="2 5" id="KW-0413">Isomerase</keyword>
<dbReference type="PROSITE" id="PS50889">
    <property type="entry name" value="S4"/>
    <property type="match status" value="1"/>
</dbReference>
<dbReference type="Proteomes" id="UP001521209">
    <property type="component" value="Unassembled WGS sequence"/>
</dbReference>
<dbReference type="InterPro" id="IPR006145">
    <property type="entry name" value="PsdUridine_synth_RsuA/RluA"/>
</dbReference>
<dbReference type="InterPro" id="IPR020103">
    <property type="entry name" value="PsdUridine_synth_cat_dom_sf"/>
</dbReference>
<dbReference type="PANTHER" id="PTHR21600:SF44">
    <property type="entry name" value="RIBOSOMAL LARGE SUBUNIT PSEUDOURIDINE SYNTHASE D"/>
    <property type="match status" value="1"/>
</dbReference>
<dbReference type="CDD" id="cd00165">
    <property type="entry name" value="S4"/>
    <property type="match status" value="1"/>
</dbReference>
<dbReference type="Gene3D" id="3.30.2350.10">
    <property type="entry name" value="Pseudouridine synthase"/>
    <property type="match status" value="1"/>
</dbReference>
<evidence type="ECO:0000256" key="1">
    <source>
        <dbReference type="ARBA" id="ARBA00010876"/>
    </source>
</evidence>
<dbReference type="InterPro" id="IPR006224">
    <property type="entry name" value="PsdUridine_synth_RluA-like_CS"/>
</dbReference>
<dbReference type="SUPFAM" id="SSF55174">
    <property type="entry name" value="Alpha-L RNA-binding motif"/>
    <property type="match status" value="1"/>
</dbReference>
<evidence type="ECO:0000256" key="5">
    <source>
        <dbReference type="RuleBase" id="RU362028"/>
    </source>
</evidence>
<dbReference type="PANTHER" id="PTHR21600">
    <property type="entry name" value="MITOCHONDRIAL RNA PSEUDOURIDINE SYNTHASE"/>
    <property type="match status" value="1"/>
</dbReference>
<protein>
    <recommendedName>
        <fullName evidence="5">Pseudouridine synthase</fullName>
        <ecNumber evidence="5">5.4.99.-</ecNumber>
    </recommendedName>
</protein>
<dbReference type="InterPro" id="IPR050188">
    <property type="entry name" value="RluA_PseudoU_synthase"/>
</dbReference>
<sequence>MSVVRGARQGASTATVEADQAETRLDRFLRRHHPGLTQGAIEKLCRTGQVRVDGKRVEASKRLAAGQTVRIPPLPDPAIPKPRQTVKVDDYEVKELTARILYRDADVLVIDKQAGLATQGGKGIAKHLDGMLDALRFEADERPRLVHRLDRDTSGVLVLARNAFAAGRLAASFRGRDMEKTYWAIVVGLPVPLEGQIDLPLARIGGSQGARTKSVERDAEGAARAITEYRTIDHAGRKFSWLELQPLTGRTHQLRAHCAALGTPILGDAPYGEDRAYAEGFARRLHLHARRLVLPHPRGGTLTVEADLPAHMKAGFAALGFHAEAAKPAKKRGKS</sequence>
<evidence type="ECO:0000256" key="3">
    <source>
        <dbReference type="ARBA" id="ARBA00036882"/>
    </source>
</evidence>
<evidence type="ECO:0000259" key="6">
    <source>
        <dbReference type="SMART" id="SM00363"/>
    </source>
</evidence>
<keyword evidence="8" id="KW-1185">Reference proteome</keyword>
<dbReference type="CDD" id="cd02869">
    <property type="entry name" value="PseudoU_synth_RluA_like"/>
    <property type="match status" value="1"/>
</dbReference>
<keyword evidence="4" id="KW-0694">RNA-binding</keyword>
<dbReference type="EC" id="5.4.99.-" evidence="5"/>